<feature type="coiled-coil region" evidence="1">
    <location>
        <begin position="38"/>
        <end position="115"/>
    </location>
</feature>
<dbReference type="AlphaFoldDB" id="A0AAV4B473"/>
<dbReference type="Proteomes" id="UP000735302">
    <property type="component" value="Unassembled WGS sequence"/>
</dbReference>
<comment type="caution">
    <text evidence="2">The sequence shown here is derived from an EMBL/GenBank/DDBJ whole genome shotgun (WGS) entry which is preliminary data.</text>
</comment>
<name>A0AAV4B473_9GAST</name>
<keyword evidence="1" id="KW-0175">Coiled coil</keyword>
<sequence>MTLKLIRKSPLQSKLVSNLQWLDPSSMVSVSAIASIWMRKRKDQKRQREEDMEKVERLAAKKRKIEEDIRCLEDNADRMLEKAEIHEIHRFLVQANALRRSAKDKKKEVLDLTNEIGTKKAALFSVQLMNSHRIL</sequence>
<dbReference type="EMBL" id="BLXT01004931">
    <property type="protein sequence ID" value="GFO18146.1"/>
    <property type="molecule type" value="Genomic_DNA"/>
</dbReference>
<proteinExistence type="predicted"/>
<evidence type="ECO:0000256" key="1">
    <source>
        <dbReference type="SAM" id="Coils"/>
    </source>
</evidence>
<organism evidence="2 3">
    <name type="scientific">Plakobranchus ocellatus</name>
    <dbReference type="NCBI Taxonomy" id="259542"/>
    <lineage>
        <taxon>Eukaryota</taxon>
        <taxon>Metazoa</taxon>
        <taxon>Spiralia</taxon>
        <taxon>Lophotrochozoa</taxon>
        <taxon>Mollusca</taxon>
        <taxon>Gastropoda</taxon>
        <taxon>Heterobranchia</taxon>
        <taxon>Euthyneura</taxon>
        <taxon>Panpulmonata</taxon>
        <taxon>Sacoglossa</taxon>
        <taxon>Placobranchoidea</taxon>
        <taxon>Plakobranchidae</taxon>
        <taxon>Plakobranchus</taxon>
    </lineage>
</organism>
<reference evidence="2 3" key="1">
    <citation type="journal article" date="2021" name="Elife">
        <title>Chloroplast acquisition without the gene transfer in kleptoplastic sea slugs, Plakobranchus ocellatus.</title>
        <authorList>
            <person name="Maeda T."/>
            <person name="Takahashi S."/>
            <person name="Yoshida T."/>
            <person name="Shimamura S."/>
            <person name="Takaki Y."/>
            <person name="Nagai Y."/>
            <person name="Toyoda A."/>
            <person name="Suzuki Y."/>
            <person name="Arimoto A."/>
            <person name="Ishii H."/>
            <person name="Satoh N."/>
            <person name="Nishiyama T."/>
            <person name="Hasebe M."/>
            <person name="Maruyama T."/>
            <person name="Minagawa J."/>
            <person name="Obokata J."/>
            <person name="Shigenobu S."/>
        </authorList>
    </citation>
    <scope>NUCLEOTIDE SEQUENCE [LARGE SCALE GENOMIC DNA]</scope>
</reference>
<protein>
    <submittedName>
        <fullName evidence="2">Uncharacterized protein</fullName>
    </submittedName>
</protein>
<accession>A0AAV4B473</accession>
<evidence type="ECO:0000313" key="3">
    <source>
        <dbReference type="Proteomes" id="UP000735302"/>
    </source>
</evidence>
<evidence type="ECO:0000313" key="2">
    <source>
        <dbReference type="EMBL" id="GFO18146.1"/>
    </source>
</evidence>
<keyword evidence="3" id="KW-1185">Reference proteome</keyword>
<gene>
    <name evidence="2" type="ORF">PoB_004465100</name>
</gene>